<accession>A0A841C3I7</accession>
<dbReference type="RefSeq" id="WP_184844843.1">
    <property type="nucleotide sequence ID" value="NZ_JACHMN010000003.1"/>
</dbReference>
<protein>
    <recommendedName>
        <fullName evidence="5">Histidine kinase</fullName>
    </recommendedName>
</protein>
<dbReference type="Pfam" id="PF10442">
    <property type="entry name" value="FIST_C"/>
    <property type="match status" value="1"/>
</dbReference>
<evidence type="ECO:0000259" key="1">
    <source>
        <dbReference type="SMART" id="SM00897"/>
    </source>
</evidence>
<dbReference type="InterPro" id="IPR019494">
    <property type="entry name" value="FIST_C"/>
</dbReference>
<name>A0A841C3I7_9ACTN</name>
<evidence type="ECO:0000313" key="4">
    <source>
        <dbReference type="Proteomes" id="UP000587527"/>
    </source>
</evidence>
<evidence type="ECO:0008006" key="5">
    <source>
        <dbReference type="Google" id="ProtNLM"/>
    </source>
</evidence>
<proteinExistence type="predicted"/>
<evidence type="ECO:0000259" key="2">
    <source>
        <dbReference type="SMART" id="SM01204"/>
    </source>
</evidence>
<dbReference type="PANTHER" id="PTHR40252:SF2">
    <property type="entry name" value="BLR0328 PROTEIN"/>
    <property type="match status" value="1"/>
</dbReference>
<dbReference type="EMBL" id="JACHMN010000003">
    <property type="protein sequence ID" value="MBB5873520.1"/>
    <property type="molecule type" value="Genomic_DNA"/>
</dbReference>
<dbReference type="SMART" id="SM01204">
    <property type="entry name" value="FIST_C"/>
    <property type="match status" value="1"/>
</dbReference>
<reference evidence="3 4" key="1">
    <citation type="submission" date="2020-08" db="EMBL/GenBank/DDBJ databases">
        <title>Sequencing the genomes of 1000 actinobacteria strains.</title>
        <authorList>
            <person name="Klenk H.-P."/>
        </authorList>
    </citation>
    <scope>NUCLEOTIDE SEQUENCE [LARGE SCALE GENOMIC DNA]</scope>
    <source>
        <strain evidence="3 4">DSM 45362</strain>
    </source>
</reference>
<dbReference type="PANTHER" id="PTHR40252">
    <property type="entry name" value="BLR0328 PROTEIN"/>
    <property type="match status" value="1"/>
</dbReference>
<dbReference type="SMART" id="SM00897">
    <property type="entry name" value="FIST"/>
    <property type="match status" value="1"/>
</dbReference>
<evidence type="ECO:0000313" key="3">
    <source>
        <dbReference type="EMBL" id="MBB5873520.1"/>
    </source>
</evidence>
<feature type="domain" description="FIST C-domain" evidence="2">
    <location>
        <begin position="229"/>
        <end position="373"/>
    </location>
</feature>
<organism evidence="3 4">
    <name type="scientific">Allocatelliglobosispora scoriae</name>
    <dbReference type="NCBI Taxonomy" id="643052"/>
    <lineage>
        <taxon>Bacteria</taxon>
        <taxon>Bacillati</taxon>
        <taxon>Actinomycetota</taxon>
        <taxon>Actinomycetes</taxon>
        <taxon>Micromonosporales</taxon>
        <taxon>Micromonosporaceae</taxon>
        <taxon>Allocatelliglobosispora</taxon>
    </lineage>
</organism>
<dbReference type="Pfam" id="PF08495">
    <property type="entry name" value="FIST"/>
    <property type="match status" value="1"/>
</dbReference>
<gene>
    <name evidence="3" type="ORF">F4553_006954</name>
</gene>
<dbReference type="Proteomes" id="UP000587527">
    <property type="component" value="Unassembled WGS sequence"/>
</dbReference>
<dbReference type="InterPro" id="IPR013702">
    <property type="entry name" value="FIST_domain_N"/>
</dbReference>
<dbReference type="AlphaFoldDB" id="A0A841C3I7"/>
<comment type="caution">
    <text evidence="3">The sequence shown here is derived from an EMBL/GenBank/DDBJ whole genome shotgun (WGS) entry which is preliminary data.</text>
</comment>
<sequence>MADSVRRWMGVGRSPHADSRTAALAAAADALRGEDPVLLIAFTAITHDPAAVLAGLREAAPGVPIVGCTTHGEIGPGGPSDGSVTVAAIGGPGFSVSTAVAEGVSGRQREAGAEVAECIGAVRDLPHRVLMLLTDGAVRDQESILRGVYGVLGAEIPLFGGACADGWRMTGGYLMGDDRLLTDAVVGVAISSEAPLSVGFRHGWRKVGHPMIVTSAGDGRVYTLDDRPALDVYLERLDAPPEAYTDEQAFTEFALPRPLGIQRRSGVEARNLSTEVDLVGRSIGGGGAIDHGGLTWVMTGDEASILEATDQACLDALDGLGDDSPVGMLTLSCAALRAVLGDDGIRREGERLDTWADGIPFAGFYTYGEIARTRGIDGFHNQTLTVLAFG</sequence>
<keyword evidence="4" id="KW-1185">Reference proteome</keyword>
<feature type="domain" description="FIST" evidence="1">
    <location>
        <begin position="35"/>
        <end position="228"/>
    </location>
</feature>